<dbReference type="EMBL" id="PVWG01000010">
    <property type="protein sequence ID" value="PSB19424.1"/>
    <property type="molecule type" value="Genomic_DNA"/>
</dbReference>
<dbReference type="NCBIfam" id="TIGR02454">
    <property type="entry name" value="ECF_T_CbiQ"/>
    <property type="match status" value="1"/>
</dbReference>
<reference evidence="7 8" key="2">
    <citation type="submission" date="2018-03" db="EMBL/GenBank/DDBJ databases">
        <title>The ancient ancestry and fast evolution of plastids.</title>
        <authorList>
            <person name="Moore K.R."/>
            <person name="Magnabosco C."/>
            <person name="Momper L."/>
            <person name="Gold D.A."/>
            <person name="Bosak T."/>
            <person name="Fournier G.P."/>
        </authorList>
    </citation>
    <scope>NUCLEOTIDE SEQUENCE [LARGE SCALE GENOMIC DNA]</scope>
    <source>
        <strain evidence="7 8">ULC007</strain>
    </source>
</reference>
<keyword evidence="8" id="KW-1185">Reference proteome</keyword>
<evidence type="ECO:0000313" key="8">
    <source>
        <dbReference type="Proteomes" id="UP000238634"/>
    </source>
</evidence>
<sequence length="258" mass="28670">MLLHIGGFRLDIDSQGETIWHHLIPQTRVLCAVLFVFAIALTPNGRWWTWAIYGTTVTAIILASRVSLQVLLKRVAVEFVFMGVVILGTLFRDGGQVLWQWGWLRVTTEGLTILGSVSIKALLSLLVMNVLILTTSVPALLHALAALRVPPLLVAILASMYRYIAVLAEEFNSMQRAARSRNLLGNGERQRTVIGNMFGSLFIRTYERGERVHQAMLARGYEGFPPMADVPQTKQRDIVAITLTAILALSGQAIYLLF</sequence>
<dbReference type="OrthoDB" id="8585740at2"/>
<protein>
    <submittedName>
        <fullName evidence="7">Cobalt ECF transporter T component CbiQ</fullName>
    </submittedName>
</protein>
<feature type="transmembrane region" description="Helical" evidence="6">
    <location>
        <begin position="111"/>
        <end position="133"/>
    </location>
</feature>
<keyword evidence="5 6" id="KW-0472">Membrane</keyword>
<evidence type="ECO:0000256" key="2">
    <source>
        <dbReference type="ARBA" id="ARBA00022475"/>
    </source>
</evidence>
<gene>
    <name evidence="7" type="primary">cbiQ</name>
    <name evidence="7" type="ORF">C7B65_10910</name>
</gene>
<dbReference type="GO" id="GO:0006824">
    <property type="term" value="P:cobalt ion transport"/>
    <property type="evidence" value="ECO:0007669"/>
    <property type="project" value="InterPro"/>
</dbReference>
<evidence type="ECO:0000256" key="6">
    <source>
        <dbReference type="SAM" id="Phobius"/>
    </source>
</evidence>
<organism evidence="7 8">
    <name type="scientific">Phormidesmis priestleyi ULC007</name>
    <dbReference type="NCBI Taxonomy" id="1920490"/>
    <lineage>
        <taxon>Bacteria</taxon>
        <taxon>Bacillati</taxon>
        <taxon>Cyanobacteriota</taxon>
        <taxon>Cyanophyceae</taxon>
        <taxon>Leptolyngbyales</taxon>
        <taxon>Leptolyngbyaceae</taxon>
        <taxon>Phormidesmis</taxon>
    </lineage>
</organism>
<evidence type="ECO:0000256" key="1">
    <source>
        <dbReference type="ARBA" id="ARBA00004651"/>
    </source>
</evidence>
<feature type="transmembrane region" description="Helical" evidence="6">
    <location>
        <begin position="75"/>
        <end position="91"/>
    </location>
</feature>
<dbReference type="STRING" id="1920490.GCA_001895925_04630"/>
<evidence type="ECO:0000313" key="7">
    <source>
        <dbReference type="EMBL" id="PSB19424.1"/>
    </source>
</evidence>
<dbReference type="InterPro" id="IPR012809">
    <property type="entry name" value="ECF_CbiQ"/>
</dbReference>
<dbReference type="PANTHER" id="PTHR34857">
    <property type="entry name" value="SLL0384 PROTEIN"/>
    <property type="match status" value="1"/>
</dbReference>
<evidence type="ECO:0000256" key="3">
    <source>
        <dbReference type="ARBA" id="ARBA00022692"/>
    </source>
</evidence>
<comment type="subcellular location">
    <subcellularLocation>
        <location evidence="1">Cell membrane</location>
        <topology evidence="1">Multi-pass membrane protein</topology>
    </subcellularLocation>
</comment>
<dbReference type="InterPro" id="IPR051611">
    <property type="entry name" value="ECF_transporter_component"/>
</dbReference>
<dbReference type="PANTHER" id="PTHR34857:SF2">
    <property type="entry name" value="SLL0384 PROTEIN"/>
    <property type="match status" value="1"/>
</dbReference>
<feature type="transmembrane region" description="Helical" evidence="6">
    <location>
        <begin position="145"/>
        <end position="164"/>
    </location>
</feature>
<reference evidence="7 8" key="1">
    <citation type="submission" date="2018-02" db="EMBL/GenBank/DDBJ databases">
        <authorList>
            <person name="Cohen D.B."/>
            <person name="Kent A.D."/>
        </authorList>
    </citation>
    <scope>NUCLEOTIDE SEQUENCE [LARGE SCALE GENOMIC DNA]</scope>
    <source>
        <strain evidence="7 8">ULC007</strain>
    </source>
</reference>
<dbReference type="CDD" id="cd16914">
    <property type="entry name" value="EcfT"/>
    <property type="match status" value="1"/>
</dbReference>
<evidence type="ECO:0000256" key="4">
    <source>
        <dbReference type="ARBA" id="ARBA00022989"/>
    </source>
</evidence>
<evidence type="ECO:0000256" key="5">
    <source>
        <dbReference type="ARBA" id="ARBA00023136"/>
    </source>
</evidence>
<name>A0A2T1DG48_9CYAN</name>
<dbReference type="Pfam" id="PF02361">
    <property type="entry name" value="CbiQ"/>
    <property type="match status" value="1"/>
</dbReference>
<dbReference type="AlphaFoldDB" id="A0A2T1DG48"/>
<feature type="transmembrane region" description="Helical" evidence="6">
    <location>
        <begin position="20"/>
        <end position="41"/>
    </location>
</feature>
<accession>A0A2T1DG48</accession>
<keyword evidence="2" id="KW-1003">Cell membrane</keyword>
<proteinExistence type="predicted"/>
<dbReference type="RefSeq" id="WP_073071844.1">
    <property type="nucleotide sequence ID" value="NZ_MPPI01000013.1"/>
</dbReference>
<dbReference type="GO" id="GO:0043190">
    <property type="term" value="C:ATP-binding cassette (ABC) transporter complex"/>
    <property type="evidence" value="ECO:0007669"/>
    <property type="project" value="InterPro"/>
</dbReference>
<feature type="transmembrane region" description="Helical" evidence="6">
    <location>
        <begin position="47"/>
        <end position="68"/>
    </location>
</feature>
<keyword evidence="4 6" id="KW-1133">Transmembrane helix</keyword>
<dbReference type="InterPro" id="IPR003339">
    <property type="entry name" value="ABC/ECF_trnsptr_transmembrane"/>
</dbReference>
<dbReference type="Proteomes" id="UP000238634">
    <property type="component" value="Unassembled WGS sequence"/>
</dbReference>
<comment type="caution">
    <text evidence="7">The sequence shown here is derived from an EMBL/GenBank/DDBJ whole genome shotgun (WGS) entry which is preliminary data.</text>
</comment>
<feature type="transmembrane region" description="Helical" evidence="6">
    <location>
        <begin position="238"/>
        <end position="257"/>
    </location>
</feature>
<keyword evidence="3 6" id="KW-0812">Transmembrane</keyword>